<evidence type="ECO:0000256" key="1">
    <source>
        <dbReference type="SAM" id="SignalP"/>
    </source>
</evidence>
<feature type="domain" description="Amidohydrolase-related" evidence="2">
    <location>
        <begin position="83"/>
        <end position="442"/>
    </location>
</feature>
<dbReference type="Proteomes" id="UP001589797">
    <property type="component" value="Unassembled WGS sequence"/>
</dbReference>
<dbReference type="RefSeq" id="WP_382386732.1">
    <property type="nucleotide sequence ID" value="NZ_JBHLWI010000013.1"/>
</dbReference>
<evidence type="ECO:0000259" key="2">
    <source>
        <dbReference type="Pfam" id="PF01979"/>
    </source>
</evidence>
<dbReference type="InterPro" id="IPR051781">
    <property type="entry name" value="Metallo-dep_Hydrolase"/>
</dbReference>
<comment type="caution">
    <text evidence="3">The sequence shown here is derived from an EMBL/GenBank/DDBJ whole genome shotgun (WGS) entry which is preliminary data.</text>
</comment>
<dbReference type="InterPro" id="IPR032466">
    <property type="entry name" value="Metal_Hydrolase"/>
</dbReference>
<protein>
    <submittedName>
        <fullName evidence="3">Amidohydrolase family protein</fullName>
    </submittedName>
</protein>
<dbReference type="EMBL" id="JBHLWI010000013">
    <property type="protein sequence ID" value="MFC0262290.1"/>
    <property type="molecule type" value="Genomic_DNA"/>
</dbReference>
<dbReference type="PANTHER" id="PTHR43135:SF3">
    <property type="entry name" value="ALPHA-D-RIBOSE 1-METHYLPHOSPHONATE 5-TRIPHOSPHATE DIPHOSPHATASE"/>
    <property type="match status" value="1"/>
</dbReference>
<dbReference type="Gene3D" id="3.20.20.140">
    <property type="entry name" value="Metal-dependent hydrolases"/>
    <property type="match status" value="2"/>
</dbReference>
<evidence type="ECO:0000313" key="4">
    <source>
        <dbReference type="Proteomes" id="UP001589797"/>
    </source>
</evidence>
<keyword evidence="4" id="KW-1185">Reference proteome</keyword>
<evidence type="ECO:0000313" key="3">
    <source>
        <dbReference type="EMBL" id="MFC0262290.1"/>
    </source>
</evidence>
<dbReference type="PANTHER" id="PTHR43135">
    <property type="entry name" value="ALPHA-D-RIBOSE 1-METHYLPHOSPHONATE 5-TRIPHOSPHATE DIPHOSPHATASE"/>
    <property type="match status" value="1"/>
</dbReference>
<feature type="chain" id="PRO_5047144999" evidence="1">
    <location>
        <begin position="29"/>
        <end position="461"/>
    </location>
</feature>
<accession>A0ABV6FSJ7</accession>
<organism evidence="3 4">
    <name type="scientific">Fontibacter flavus</name>
    <dbReference type="NCBI Taxonomy" id="654838"/>
    <lineage>
        <taxon>Bacteria</taxon>
        <taxon>Pseudomonadati</taxon>
        <taxon>Bacteroidota</taxon>
        <taxon>Cytophagia</taxon>
        <taxon>Cytophagales</taxon>
        <taxon>Cyclobacteriaceae</taxon>
        <taxon>Fontibacter</taxon>
    </lineage>
</organism>
<reference evidence="3 4" key="1">
    <citation type="submission" date="2024-09" db="EMBL/GenBank/DDBJ databases">
        <authorList>
            <person name="Sun Q."/>
            <person name="Mori K."/>
        </authorList>
    </citation>
    <scope>NUCLEOTIDE SEQUENCE [LARGE SCALE GENOMIC DNA]</scope>
    <source>
        <strain evidence="3 4">CCM 7650</strain>
    </source>
</reference>
<dbReference type="InterPro" id="IPR011059">
    <property type="entry name" value="Metal-dep_hydrolase_composite"/>
</dbReference>
<feature type="signal peptide" evidence="1">
    <location>
        <begin position="1"/>
        <end position="28"/>
    </location>
</feature>
<gene>
    <name evidence="3" type="ORF">ACFFIP_06310</name>
</gene>
<dbReference type="SUPFAM" id="SSF51338">
    <property type="entry name" value="Composite domain of metallo-dependent hydrolases"/>
    <property type="match status" value="1"/>
</dbReference>
<name>A0ABV6FSJ7_9BACT</name>
<sequence length="461" mass="51321">MKIKRFLLSGILTSILLLSINVSGSAQEYLITNVHVLDMDKGQFIENQQILVKNGKILDVLPLGKDFFKNEGIQAIDGKGSFAIPGLAEMHSHIPTTDTGDFSYIQDVMWLYLANGILNVRGMIGHPSHLELKKKIASGEITGPRIFAAGPSLNGTSVESPEMGIQMVKDQKLKGYDHLKLHPGLDMPKLLAITQTAKEVDIMIGGHVSLDVGLENSLNNGYRSVEHMDGYIEALIADKSKLDPQIAGPFSMLLVKEADLSRLPQLLQLTKDTKAWIAPTLTLFERFFGYIPADEFRLEPEMKYMPGIQVQQWVNQKKLLENQGVLKEENVKPYLEFRKNLLKTLFEGGVPIIMSSDSPQVFNVPGFSIHNEIRSLFEAGIPAIEILKSGSVNVAKYFEKEGEFGVIAKNAAADFVLLSGNPLTDLNQLKNIKGVMVEGKWINKEKLDEELKRIENKNLRK</sequence>
<keyword evidence="1" id="KW-0732">Signal</keyword>
<dbReference type="Pfam" id="PF01979">
    <property type="entry name" value="Amidohydro_1"/>
    <property type="match status" value="1"/>
</dbReference>
<dbReference type="SUPFAM" id="SSF51556">
    <property type="entry name" value="Metallo-dependent hydrolases"/>
    <property type="match status" value="1"/>
</dbReference>
<dbReference type="Gene3D" id="2.30.40.10">
    <property type="entry name" value="Urease, subunit C, domain 1"/>
    <property type="match status" value="2"/>
</dbReference>
<dbReference type="InterPro" id="IPR006680">
    <property type="entry name" value="Amidohydro-rel"/>
</dbReference>
<proteinExistence type="predicted"/>